<dbReference type="SMART" id="SM00345">
    <property type="entry name" value="HTH_GNTR"/>
    <property type="match status" value="1"/>
</dbReference>
<reference evidence="7 8" key="1">
    <citation type="submission" date="2019-10" db="EMBL/GenBank/DDBJ databases">
        <title>Whole genome shotgun sequence of Acrocarpospora pleiomorpha NBRC 16267.</title>
        <authorList>
            <person name="Ichikawa N."/>
            <person name="Kimura A."/>
            <person name="Kitahashi Y."/>
            <person name="Komaki H."/>
            <person name="Oguchi A."/>
        </authorList>
    </citation>
    <scope>NUCLEOTIDE SEQUENCE [LARGE SCALE GENOMIC DNA]</scope>
    <source>
        <strain evidence="7 8">NBRC 16267</strain>
    </source>
</reference>
<comment type="caution">
    <text evidence="7">The sequence shown here is derived from an EMBL/GenBank/DDBJ whole genome shotgun (WGS) entry which is preliminary data.</text>
</comment>
<dbReference type="GO" id="GO:0003677">
    <property type="term" value="F:DNA binding"/>
    <property type="evidence" value="ECO:0007669"/>
    <property type="project" value="UniProtKB-KW"/>
</dbReference>
<evidence type="ECO:0000259" key="6">
    <source>
        <dbReference type="PROSITE" id="PS50949"/>
    </source>
</evidence>
<dbReference type="Proteomes" id="UP000377595">
    <property type="component" value="Unassembled WGS sequence"/>
</dbReference>
<evidence type="ECO:0000313" key="7">
    <source>
        <dbReference type="EMBL" id="GES20490.1"/>
    </source>
</evidence>
<sequence>MLLDRDQPPPLQEQLLTQLKAAIDSGQLATGTRMPSTRALARILKVSRGVVVGTYDALYADGYITGVVGSGTYVAKHSLDAARKAPVSSRPGPAPAIDLRPDRPSSDCFPLSAWRAAWRTVSYIAPGVAEAPPLGLPELRAAIAGHLLQARGIVLDRHEVVVTSSQDSALRLVLRALGEDPAIALECPALPMARTVAARHGRVSSVPVDDQGLRLDLMPGDWDAAVLTPERNPLLGARLSLERRRALAEDARTRGSLLIEPALGGVLDLDVSPLPPLMSLARSEHAALIGSFGAVLTPALHLGFAVVERGLAEMIAKTYPADYEQPSPLVQLAVGDLLASGGMAAHLTRLAGRHAALWRLVWQALGDLPGTRLLRAGGTATLLLPDEVCAKRVVRALAVQRIHLTELDSYVHPRSPALNGVVIGFGHLGEAVLGTTLRVIRRTVSAARRLE</sequence>
<dbReference type="PANTHER" id="PTHR46577:SF1">
    <property type="entry name" value="HTH-TYPE TRANSCRIPTIONAL REGULATORY PROTEIN GABR"/>
    <property type="match status" value="1"/>
</dbReference>
<name>A0A5M3XHQ0_9ACTN</name>
<evidence type="ECO:0000256" key="2">
    <source>
        <dbReference type="ARBA" id="ARBA00022898"/>
    </source>
</evidence>
<keyword evidence="3" id="KW-0805">Transcription regulation</keyword>
<evidence type="ECO:0000313" key="8">
    <source>
        <dbReference type="Proteomes" id="UP000377595"/>
    </source>
</evidence>
<dbReference type="EMBL" id="BLAF01000017">
    <property type="protein sequence ID" value="GES20490.1"/>
    <property type="molecule type" value="Genomic_DNA"/>
</dbReference>
<dbReference type="Pfam" id="PF00392">
    <property type="entry name" value="GntR"/>
    <property type="match status" value="1"/>
</dbReference>
<dbReference type="InterPro" id="IPR036388">
    <property type="entry name" value="WH-like_DNA-bd_sf"/>
</dbReference>
<dbReference type="CDD" id="cd00609">
    <property type="entry name" value="AAT_like"/>
    <property type="match status" value="1"/>
</dbReference>
<dbReference type="AlphaFoldDB" id="A0A5M3XHQ0"/>
<proteinExistence type="inferred from homology"/>
<dbReference type="SUPFAM" id="SSF46785">
    <property type="entry name" value="Winged helix' DNA-binding domain"/>
    <property type="match status" value="1"/>
</dbReference>
<dbReference type="GO" id="GO:0003700">
    <property type="term" value="F:DNA-binding transcription factor activity"/>
    <property type="evidence" value="ECO:0007669"/>
    <property type="project" value="InterPro"/>
</dbReference>
<evidence type="ECO:0000256" key="3">
    <source>
        <dbReference type="ARBA" id="ARBA00023015"/>
    </source>
</evidence>
<gene>
    <name evidence="7" type="primary">pdxR</name>
    <name evidence="7" type="ORF">Aple_033860</name>
</gene>
<dbReference type="InterPro" id="IPR036390">
    <property type="entry name" value="WH_DNA-bd_sf"/>
</dbReference>
<evidence type="ECO:0000256" key="4">
    <source>
        <dbReference type="ARBA" id="ARBA00023125"/>
    </source>
</evidence>
<dbReference type="Gene3D" id="3.40.640.10">
    <property type="entry name" value="Type I PLP-dependent aspartate aminotransferase-like (Major domain)"/>
    <property type="match status" value="1"/>
</dbReference>
<protein>
    <submittedName>
        <fullName evidence="7">HTH-type pyridoxine biosynthesis transcriptional regulator PdxR</fullName>
    </submittedName>
</protein>
<feature type="domain" description="HTH gntR-type" evidence="6">
    <location>
        <begin position="9"/>
        <end position="77"/>
    </location>
</feature>
<organism evidence="7 8">
    <name type="scientific">Acrocarpospora pleiomorpha</name>
    <dbReference type="NCBI Taxonomy" id="90975"/>
    <lineage>
        <taxon>Bacteria</taxon>
        <taxon>Bacillati</taxon>
        <taxon>Actinomycetota</taxon>
        <taxon>Actinomycetes</taxon>
        <taxon>Streptosporangiales</taxon>
        <taxon>Streptosporangiaceae</taxon>
        <taxon>Acrocarpospora</taxon>
    </lineage>
</organism>
<dbReference type="InterPro" id="IPR051446">
    <property type="entry name" value="HTH_trans_reg/aminotransferase"/>
</dbReference>
<dbReference type="PROSITE" id="PS50949">
    <property type="entry name" value="HTH_GNTR"/>
    <property type="match status" value="1"/>
</dbReference>
<evidence type="ECO:0000256" key="5">
    <source>
        <dbReference type="ARBA" id="ARBA00023163"/>
    </source>
</evidence>
<dbReference type="Gene3D" id="1.10.10.10">
    <property type="entry name" value="Winged helix-like DNA-binding domain superfamily/Winged helix DNA-binding domain"/>
    <property type="match status" value="1"/>
</dbReference>
<dbReference type="InterPro" id="IPR015421">
    <property type="entry name" value="PyrdxlP-dep_Trfase_major"/>
</dbReference>
<keyword evidence="8" id="KW-1185">Reference proteome</keyword>
<dbReference type="PANTHER" id="PTHR46577">
    <property type="entry name" value="HTH-TYPE TRANSCRIPTIONAL REGULATORY PROTEIN GABR"/>
    <property type="match status" value="1"/>
</dbReference>
<dbReference type="CDD" id="cd07377">
    <property type="entry name" value="WHTH_GntR"/>
    <property type="match status" value="1"/>
</dbReference>
<accession>A0A5M3XHQ0</accession>
<dbReference type="InterPro" id="IPR015424">
    <property type="entry name" value="PyrdxlP-dep_Trfase"/>
</dbReference>
<comment type="similarity">
    <text evidence="1">In the C-terminal section; belongs to the class-I pyridoxal-phosphate-dependent aminotransferase family.</text>
</comment>
<dbReference type="RefSeq" id="WP_170321516.1">
    <property type="nucleotide sequence ID" value="NZ_BAAAHM010000025.1"/>
</dbReference>
<keyword evidence="5" id="KW-0804">Transcription</keyword>
<keyword evidence="2" id="KW-0663">Pyridoxal phosphate</keyword>
<evidence type="ECO:0000256" key="1">
    <source>
        <dbReference type="ARBA" id="ARBA00005384"/>
    </source>
</evidence>
<dbReference type="SUPFAM" id="SSF53383">
    <property type="entry name" value="PLP-dependent transferases"/>
    <property type="match status" value="1"/>
</dbReference>
<keyword evidence="4" id="KW-0238">DNA-binding</keyword>
<dbReference type="InterPro" id="IPR000524">
    <property type="entry name" value="Tscrpt_reg_HTH_GntR"/>
</dbReference>